<dbReference type="InterPro" id="IPR036653">
    <property type="entry name" value="CinA-like_C"/>
</dbReference>
<sequence>MTGGEDLTLKVAAVAAAQAAHESLLARGATCATAESLTGGLIGAHLTAVPGSSATYRGGVVTYATQTKADLLGVPEDLLAAHGAVHPDVAEAMASGARRLLGADFAIAVTGVAGPEPQDGQPVGTVYAAVAGPSGNSAVRALRFTGDRGGIRYATVEGALALLDSAVRGNAVGDTRF</sequence>
<dbReference type="RefSeq" id="WP_179821868.1">
    <property type="nucleotide sequence ID" value="NZ_JACCFS010000001.1"/>
</dbReference>
<dbReference type="SUPFAM" id="SSF142433">
    <property type="entry name" value="CinA-like"/>
    <property type="match status" value="1"/>
</dbReference>
<gene>
    <name evidence="2" type="ORF">HNR10_001485</name>
</gene>
<feature type="domain" description="CinA C-terminal" evidence="1">
    <location>
        <begin position="17"/>
        <end position="165"/>
    </location>
</feature>
<dbReference type="NCBIfam" id="TIGR00199">
    <property type="entry name" value="PncC_domain"/>
    <property type="match status" value="1"/>
</dbReference>
<organism evidence="2 3">
    <name type="scientific">Nocardiopsis aegyptia</name>
    <dbReference type="NCBI Taxonomy" id="220378"/>
    <lineage>
        <taxon>Bacteria</taxon>
        <taxon>Bacillati</taxon>
        <taxon>Actinomycetota</taxon>
        <taxon>Actinomycetes</taxon>
        <taxon>Streptosporangiales</taxon>
        <taxon>Nocardiopsidaceae</taxon>
        <taxon>Nocardiopsis</taxon>
    </lineage>
</organism>
<dbReference type="Pfam" id="PF02464">
    <property type="entry name" value="CinA"/>
    <property type="match status" value="1"/>
</dbReference>
<comment type="caution">
    <text evidence="2">The sequence shown here is derived from an EMBL/GenBank/DDBJ whole genome shotgun (WGS) entry which is preliminary data.</text>
</comment>
<protein>
    <submittedName>
        <fullName evidence="2">Nicotinamide-nucleotide amidase</fullName>
        <ecNumber evidence="2">3.5.1.42</ecNumber>
    </submittedName>
</protein>
<evidence type="ECO:0000259" key="1">
    <source>
        <dbReference type="Pfam" id="PF02464"/>
    </source>
</evidence>
<dbReference type="Proteomes" id="UP000572051">
    <property type="component" value="Unassembled WGS sequence"/>
</dbReference>
<evidence type="ECO:0000313" key="2">
    <source>
        <dbReference type="EMBL" id="NYJ33604.1"/>
    </source>
</evidence>
<dbReference type="GO" id="GO:0019159">
    <property type="term" value="F:nicotinamide-nucleotide amidase activity"/>
    <property type="evidence" value="ECO:0007669"/>
    <property type="project" value="UniProtKB-EC"/>
</dbReference>
<dbReference type="Gene3D" id="3.90.950.20">
    <property type="entry name" value="CinA-like"/>
    <property type="match status" value="1"/>
</dbReference>
<keyword evidence="2" id="KW-0378">Hydrolase</keyword>
<reference evidence="2 3" key="1">
    <citation type="submission" date="2020-07" db="EMBL/GenBank/DDBJ databases">
        <title>Sequencing the genomes of 1000 actinobacteria strains.</title>
        <authorList>
            <person name="Klenk H.-P."/>
        </authorList>
    </citation>
    <scope>NUCLEOTIDE SEQUENCE [LARGE SCALE GENOMIC DNA]</scope>
    <source>
        <strain evidence="2 3">DSM 44442</strain>
    </source>
</reference>
<dbReference type="InterPro" id="IPR008136">
    <property type="entry name" value="CinA_C"/>
</dbReference>
<dbReference type="EC" id="3.5.1.42" evidence="2"/>
<dbReference type="AlphaFoldDB" id="A0A7Z0J9P1"/>
<dbReference type="EMBL" id="JACCFS010000001">
    <property type="protein sequence ID" value="NYJ33604.1"/>
    <property type="molecule type" value="Genomic_DNA"/>
</dbReference>
<name>A0A7Z0J9P1_9ACTN</name>
<accession>A0A7Z0J9P1</accession>
<evidence type="ECO:0000313" key="3">
    <source>
        <dbReference type="Proteomes" id="UP000572051"/>
    </source>
</evidence>
<proteinExistence type="predicted"/>
<keyword evidence="3" id="KW-1185">Reference proteome</keyword>